<dbReference type="InterPro" id="IPR009959">
    <property type="entry name" value="Cyclase_SnoaL-like"/>
</dbReference>
<dbReference type="SUPFAM" id="SSF54427">
    <property type="entry name" value="NTF2-like"/>
    <property type="match status" value="1"/>
</dbReference>
<dbReference type="Gene3D" id="3.10.450.50">
    <property type="match status" value="1"/>
</dbReference>
<dbReference type="Pfam" id="PF07366">
    <property type="entry name" value="SnoaL"/>
    <property type="match status" value="1"/>
</dbReference>
<organism evidence="1 2">
    <name type="scientific">Amycolatopsis cynarae</name>
    <dbReference type="NCBI Taxonomy" id="2995223"/>
    <lineage>
        <taxon>Bacteria</taxon>
        <taxon>Bacillati</taxon>
        <taxon>Actinomycetota</taxon>
        <taxon>Actinomycetes</taxon>
        <taxon>Pseudonocardiales</taxon>
        <taxon>Pseudonocardiaceae</taxon>
        <taxon>Amycolatopsis</taxon>
    </lineage>
</organism>
<protein>
    <submittedName>
        <fullName evidence="1">Ester cyclase</fullName>
    </submittedName>
</protein>
<evidence type="ECO:0000313" key="2">
    <source>
        <dbReference type="Proteomes" id="UP001163203"/>
    </source>
</evidence>
<reference evidence="1" key="1">
    <citation type="submission" date="2022-11" db="EMBL/GenBank/DDBJ databases">
        <authorList>
            <person name="Mo P."/>
        </authorList>
    </citation>
    <scope>NUCLEOTIDE SEQUENCE</scope>
    <source>
        <strain evidence="1">HUAS 11-8</strain>
    </source>
</reference>
<dbReference type="RefSeq" id="WP_268758909.1">
    <property type="nucleotide sequence ID" value="NZ_CP113836.1"/>
</dbReference>
<proteinExistence type="predicted"/>
<sequence length="234" mass="25545">MSIIALVVVRLYRRSRSGFALNTSIREMTMDRRAVLRSGGAVALGVLALTAVESGTTPALAAGVDPSGAWVPLPDPADGGVVSPPYPKHLTAEERAHLETFDELDFVVFSHAEWSRLGESHATHIRVHWPDGHYTDGIDQHIADLAAMFVWAPDTRINVHPLRVAKDNLTAVTGVMRGTFTKPMPDGKGGFVAPTGKSYAINMCTVGIWNRQGTMDEEFLFWDNQTFYSQIGLA</sequence>
<dbReference type="EMBL" id="CP113836">
    <property type="protein sequence ID" value="WAL68817.1"/>
    <property type="molecule type" value="Genomic_DNA"/>
</dbReference>
<keyword evidence="2" id="KW-1185">Reference proteome</keyword>
<dbReference type="Proteomes" id="UP001163203">
    <property type="component" value="Chromosome"/>
</dbReference>
<evidence type="ECO:0000313" key="1">
    <source>
        <dbReference type="EMBL" id="WAL68817.1"/>
    </source>
</evidence>
<name>A0ABY7BA20_9PSEU</name>
<dbReference type="InterPro" id="IPR032710">
    <property type="entry name" value="NTF2-like_dom_sf"/>
</dbReference>
<accession>A0ABY7BA20</accession>
<gene>
    <name evidence="1" type="ORF">ORV05_13945</name>
</gene>